<reference evidence="7 8" key="1">
    <citation type="submission" date="2024-05" db="EMBL/GenBank/DDBJ databases">
        <authorList>
            <person name="Wallberg A."/>
        </authorList>
    </citation>
    <scope>NUCLEOTIDE SEQUENCE [LARGE SCALE GENOMIC DNA]</scope>
</reference>
<evidence type="ECO:0000313" key="8">
    <source>
        <dbReference type="Proteomes" id="UP001497623"/>
    </source>
</evidence>
<evidence type="ECO:0000256" key="3">
    <source>
        <dbReference type="ARBA" id="ARBA00023136"/>
    </source>
</evidence>
<dbReference type="CDD" id="cd03399">
    <property type="entry name" value="SPFH_flotillin"/>
    <property type="match status" value="1"/>
</dbReference>
<dbReference type="PANTHER" id="PTHR13806">
    <property type="entry name" value="FLOTILLIN-RELATED"/>
    <property type="match status" value="1"/>
</dbReference>
<keyword evidence="8" id="KW-1185">Reference proteome</keyword>
<feature type="coiled-coil region" evidence="5">
    <location>
        <begin position="214"/>
        <end position="286"/>
    </location>
</feature>
<evidence type="ECO:0000256" key="4">
    <source>
        <dbReference type="RuleBase" id="RU366054"/>
    </source>
</evidence>
<keyword evidence="5" id="KW-0175">Coiled coil</keyword>
<evidence type="ECO:0000256" key="5">
    <source>
        <dbReference type="SAM" id="Coils"/>
    </source>
</evidence>
<dbReference type="InterPro" id="IPR036013">
    <property type="entry name" value="Band_7/SPFH_dom_sf"/>
</dbReference>
<dbReference type="SMART" id="SM00244">
    <property type="entry name" value="PHB"/>
    <property type="match status" value="1"/>
</dbReference>
<dbReference type="GO" id="GO:0002020">
    <property type="term" value="F:protease binding"/>
    <property type="evidence" value="ECO:0007669"/>
    <property type="project" value="TreeGrafter"/>
</dbReference>
<sequence>MGNIHTVGPNEALVVSGEFCARSDAMIVTGSWGRILQRQLRRLHLQVITLNPKCENVETSLGVQVTVTGVAQVKVMKEEKVLKIASEQFLGMSIDEIKGTILMTLEGHLRAILATLTVEEVYRDRDQFASLVREVAGMDVGRMGIEILSFTIKDVYDKVDYLSSLGKSQTAAVKRDADIGVAQANRDAGIREAEAEKLAMDIKYNTDTKIEDNARQYKLQKAQFDQEINTAKAEAQLAYELQAAKTRQKIRNEEIQIEVVERRKQIQVEEQEIKRKEKELMAIVRLPAEAESYRVETIAQGRRTQTVEAARAEAERIKRIGEAEAYAVEAVGKSEAEGMRMKAAAYRQYGDAAIMSMVLDSLPQIAAEVAAPLAKTDEIVILGNSDSITNTLTRVAGELPPAIQALTGVDLSKVWGKIPGASSSSTPQPAPRV</sequence>
<dbReference type="Proteomes" id="UP001497623">
    <property type="component" value="Unassembled WGS sequence"/>
</dbReference>
<dbReference type="Gene3D" id="3.30.479.30">
    <property type="entry name" value="Band 7 domain"/>
    <property type="match status" value="1"/>
</dbReference>
<dbReference type="Pfam" id="PF01145">
    <property type="entry name" value="Band_7"/>
    <property type="match status" value="1"/>
</dbReference>
<dbReference type="InterPro" id="IPR031905">
    <property type="entry name" value="Flotillin_C"/>
</dbReference>
<evidence type="ECO:0000256" key="2">
    <source>
        <dbReference type="ARBA" id="ARBA00007161"/>
    </source>
</evidence>
<comment type="subcellular location">
    <subcellularLocation>
        <location evidence="1">Membrane</location>
    </subcellularLocation>
</comment>
<protein>
    <recommendedName>
        <fullName evidence="6">Band 7 domain-containing protein</fullName>
    </recommendedName>
</protein>
<feature type="domain" description="Band 7" evidence="6">
    <location>
        <begin position="85"/>
        <end position="267"/>
    </location>
</feature>
<evidence type="ECO:0000256" key="1">
    <source>
        <dbReference type="ARBA" id="ARBA00004370"/>
    </source>
</evidence>
<comment type="caution">
    <text evidence="7">The sequence shown here is derived from an EMBL/GenBank/DDBJ whole genome shotgun (WGS) entry which is preliminary data.</text>
</comment>
<dbReference type="InterPro" id="IPR001107">
    <property type="entry name" value="Band_7"/>
</dbReference>
<organism evidence="7 8">
    <name type="scientific">Meganyctiphanes norvegica</name>
    <name type="common">Northern krill</name>
    <name type="synonym">Thysanopoda norvegica</name>
    <dbReference type="NCBI Taxonomy" id="48144"/>
    <lineage>
        <taxon>Eukaryota</taxon>
        <taxon>Metazoa</taxon>
        <taxon>Ecdysozoa</taxon>
        <taxon>Arthropoda</taxon>
        <taxon>Crustacea</taxon>
        <taxon>Multicrustacea</taxon>
        <taxon>Malacostraca</taxon>
        <taxon>Eumalacostraca</taxon>
        <taxon>Eucarida</taxon>
        <taxon>Euphausiacea</taxon>
        <taxon>Euphausiidae</taxon>
        <taxon>Meganyctiphanes</taxon>
    </lineage>
</organism>
<comment type="similarity">
    <text evidence="2 4">Belongs to the band 7/mec-2 family. Flotillin subfamily.</text>
</comment>
<dbReference type="GO" id="GO:0016600">
    <property type="term" value="C:flotillin complex"/>
    <property type="evidence" value="ECO:0007669"/>
    <property type="project" value="TreeGrafter"/>
</dbReference>
<dbReference type="GO" id="GO:0031410">
    <property type="term" value="C:cytoplasmic vesicle"/>
    <property type="evidence" value="ECO:0007669"/>
    <property type="project" value="TreeGrafter"/>
</dbReference>
<dbReference type="GO" id="GO:0045661">
    <property type="term" value="P:regulation of myoblast differentiation"/>
    <property type="evidence" value="ECO:0007669"/>
    <property type="project" value="TreeGrafter"/>
</dbReference>
<evidence type="ECO:0000259" key="6">
    <source>
        <dbReference type="SMART" id="SM00244"/>
    </source>
</evidence>
<gene>
    <name evidence="7" type="ORF">MNOR_LOCUS1327</name>
</gene>
<dbReference type="PANTHER" id="PTHR13806:SF46">
    <property type="entry name" value="FLOTILLIN-1-RELATED"/>
    <property type="match status" value="1"/>
</dbReference>
<dbReference type="EMBL" id="CAXKWB010000351">
    <property type="protein sequence ID" value="CAL4060399.1"/>
    <property type="molecule type" value="Genomic_DNA"/>
</dbReference>
<dbReference type="GO" id="GO:0072659">
    <property type="term" value="P:protein localization to plasma membrane"/>
    <property type="evidence" value="ECO:0007669"/>
    <property type="project" value="TreeGrafter"/>
</dbReference>
<proteinExistence type="inferred from homology"/>
<dbReference type="SUPFAM" id="SSF117892">
    <property type="entry name" value="Band 7/SPFH domain"/>
    <property type="match status" value="1"/>
</dbReference>
<accession>A0AAV2PKL9</accession>
<keyword evidence="3" id="KW-0472">Membrane</keyword>
<dbReference type="Pfam" id="PF15975">
    <property type="entry name" value="Flot"/>
    <property type="match status" value="1"/>
</dbReference>
<name>A0AAV2PKL9_MEGNR</name>
<dbReference type="AlphaFoldDB" id="A0AAV2PKL9"/>
<feature type="non-terminal residue" evidence="7">
    <location>
        <position position="433"/>
    </location>
</feature>
<dbReference type="InterPro" id="IPR027705">
    <property type="entry name" value="Flotillin_fam"/>
</dbReference>
<evidence type="ECO:0000313" key="7">
    <source>
        <dbReference type="EMBL" id="CAL4060399.1"/>
    </source>
</evidence>